<evidence type="ECO:0000313" key="3">
    <source>
        <dbReference type="Proteomes" id="UP000677054"/>
    </source>
</evidence>
<reference evidence="2" key="1">
    <citation type="submission" date="2020-11" db="EMBL/GenBank/DDBJ databases">
        <authorList>
            <person name="Tran Van P."/>
        </authorList>
    </citation>
    <scope>NUCLEOTIDE SEQUENCE</scope>
</reference>
<organism evidence="2">
    <name type="scientific">Darwinula stevensoni</name>
    <dbReference type="NCBI Taxonomy" id="69355"/>
    <lineage>
        <taxon>Eukaryota</taxon>
        <taxon>Metazoa</taxon>
        <taxon>Ecdysozoa</taxon>
        <taxon>Arthropoda</taxon>
        <taxon>Crustacea</taxon>
        <taxon>Oligostraca</taxon>
        <taxon>Ostracoda</taxon>
        <taxon>Podocopa</taxon>
        <taxon>Podocopida</taxon>
        <taxon>Darwinulocopina</taxon>
        <taxon>Darwinuloidea</taxon>
        <taxon>Darwinulidae</taxon>
        <taxon>Darwinula</taxon>
    </lineage>
</organism>
<dbReference type="Gene3D" id="3.30.530.20">
    <property type="match status" value="1"/>
</dbReference>
<gene>
    <name evidence="2" type="ORF">DSTB1V02_LOCUS11559</name>
</gene>
<dbReference type="AlphaFoldDB" id="A0A7R9ACZ5"/>
<dbReference type="SUPFAM" id="SSF55961">
    <property type="entry name" value="Bet v1-like"/>
    <property type="match status" value="1"/>
</dbReference>
<sequence length="210" mass="24896">MHINRAFTKVSVGYDLLHVRKAWEEKSLGEGGRALEKFRFNLERKDWTLGWDYGEEGITIKYLFDQETKTHFVLTEAQLDFECYWTFRQYQDHAMPATTDWFSDMKEYTIIQRLTDACYVVHQVTKPKLGGFFASRDMVLLTYFDKIEDTHFIFFRNTEWPGLEPRDGVVSNPWPDNTTWWLAADPPNPKTSTPPYNPKTWNQDLDFNNL</sequence>
<protein>
    <submittedName>
        <fullName evidence="2">Uncharacterized protein</fullName>
    </submittedName>
</protein>
<dbReference type="EMBL" id="LR903352">
    <property type="protein sequence ID" value="CAD7251797.1"/>
    <property type="molecule type" value="Genomic_DNA"/>
</dbReference>
<proteinExistence type="predicted"/>
<evidence type="ECO:0000313" key="2">
    <source>
        <dbReference type="EMBL" id="CAD7251797.1"/>
    </source>
</evidence>
<keyword evidence="3" id="KW-1185">Reference proteome</keyword>
<dbReference type="Proteomes" id="UP000677054">
    <property type="component" value="Unassembled WGS sequence"/>
</dbReference>
<evidence type="ECO:0000256" key="1">
    <source>
        <dbReference type="SAM" id="MobiDB-lite"/>
    </source>
</evidence>
<dbReference type="InterPro" id="IPR023393">
    <property type="entry name" value="START-like_dom_sf"/>
</dbReference>
<dbReference type="EMBL" id="CAJPEV010003835">
    <property type="protein sequence ID" value="CAG0900631.1"/>
    <property type="molecule type" value="Genomic_DNA"/>
</dbReference>
<feature type="compositionally biased region" description="Polar residues" evidence="1">
    <location>
        <begin position="190"/>
        <end position="210"/>
    </location>
</feature>
<feature type="region of interest" description="Disordered" evidence="1">
    <location>
        <begin position="184"/>
        <end position="210"/>
    </location>
</feature>
<name>A0A7R9ACZ5_9CRUS</name>
<accession>A0A7R9ACZ5</accession>
<dbReference type="OrthoDB" id="74575at2759"/>